<proteinExistence type="predicted"/>
<reference evidence="2" key="2">
    <citation type="submission" date="2016-01" db="EMBL/GenBank/DDBJ databases">
        <title>Diatom-associated endosymboitic cyanobacterium lacks core nitrogen metabolism enzymes.</title>
        <authorList>
            <person name="Hilton J.A."/>
            <person name="Foster R.A."/>
            <person name="Tripp H.J."/>
            <person name="Carter B.J."/>
            <person name="Zehr J.P."/>
            <person name="Villareal T.A."/>
        </authorList>
    </citation>
    <scope>NUCLEOTIDE SEQUENCE [LARGE SCALE GENOMIC DNA]</scope>
    <source>
        <strain evidence="2">HH01</strain>
    </source>
</reference>
<accession>M1X4P9</accession>
<reference evidence="1 2" key="1">
    <citation type="submission" date="2012-05" db="EMBL/GenBank/DDBJ databases">
        <authorList>
            <person name="Hilton J."/>
        </authorList>
    </citation>
    <scope>NUCLEOTIDE SEQUENCE [LARGE SCALE GENOMIC DNA]</scope>
    <source>
        <strain evidence="1 2">HH01</strain>
    </source>
</reference>
<organism evidence="1 2">
    <name type="scientific">Richelia intracellularis HH01</name>
    <dbReference type="NCBI Taxonomy" id="1165094"/>
    <lineage>
        <taxon>Bacteria</taxon>
        <taxon>Bacillati</taxon>
        <taxon>Cyanobacteriota</taxon>
        <taxon>Cyanophyceae</taxon>
        <taxon>Nostocales</taxon>
        <taxon>Nostocaceae</taxon>
        <taxon>Richelia</taxon>
    </lineage>
</organism>
<dbReference type="Proteomes" id="UP000053051">
    <property type="component" value="Unassembled WGS sequence"/>
</dbReference>
<evidence type="ECO:0000313" key="1">
    <source>
        <dbReference type="EMBL" id="CCH66526.1"/>
    </source>
</evidence>
<sequence length="41" mass="4975">MHIPWEKIPLHLRIEMSILYKPLIPNLQGGIQLWIFVYLLF</sequence>
<evidence type="ECO:0000313" key="2">
    <source>
        <dbReference type="Proteomes" id="UP000053051"/>
    </source>
</evidence>
<name>M1X4P9_9NOST</name>
<dbReference type="STRING" id="1165094.RINTHH_3710"/>
<protein>
    <submittedName>
        <fullName evidence="1">Uncharacterized protein</fullName>
    </submittedName>
</protein>
<dbReference type="EMBL" id="CAIY01000018">
    <property type="protein sequence ID" value="CCH66526.1"/>
    <property type="molecule type" value="Genomic_DNA"/>
</dbReference>
<keyword evidence="2" id="KW-1185">Reference proteome</keyword>
<comment type="caution">
    <text evidence="1">The sequence shown here is derived from an EMBL/GenBank/DDBJ whole genome shotgun (WGS) entry which is preliminary data.</text>
</comment>
<gene>
    <name evidence="1" type="ORF">RINTHH_3710</name>
</gene>
<dbReference type="AlphaFoldDB" id="M1X4P9"/>